<dbReference type="EMBL" id="QXGE01001619">
    <property type="protein sequence ID" value="KAE9290295.1"/>
    <property type="molecule type" value="Genomic_DNA"/>
</dbReference>
<protein>
    <submittedName>
        <fullName evidence="3">Uncharacterized protein</fullName>
    </submittedName>
</protein>
<dbReference type="Proteomes" id="UP000440732">
    <property type="component" value="Unassembled WGS sequence"/>
</dbReference>
<accession>A0A6A4CPZ8</accession>
<name>A0A6A4CPZ8_9STRA</name>
<evidence type="ECO:0000313" key="3">
    <source>
        <dbReference type="EMBL" id="KAE9290295.1"/>
    </source>
</evidence>
<organism evidence="3 4">
    <name type="scientific">Phytophthora fragariae</name>
    <dbReference type="NCBI Taxonomy" id="53985"/>
    <lineage>
        <taxon>Eukaryota</taxon>
        <taxon>Sar</taxon>
        <taxon>Stramenopiles</taxon>
        <taxon>Oomycota</taxon>
        <taxon>Peronosporomycetes</taxon>
        <taxon>Peronosporales</taxon>
        <taxon>Peronosporaceae</taxon>
        <taxon>Phytophthora</taxon>
    </lineage>
</organism>
<dbReference type="Proteomes" id="UP000441208">
    <property type="component" value="Unassembled WGS sequence"/>
</dbReference>
<evidence type="ECO:0000313" key="5">
    <source>
        <dbReference type="Proteomes" id="UP000440732"/>
    </source>
</evidence>
<reference evidence="4 5" key="1">
    <citation type="submission" date="2018-08" db="EMBL/GenBank/DDBJ databases">
        <title>Genomic investigation of the strawberry pathogen Phytophthora fragariae indicates pathogenicity is determined by transcriptional variation in three key races.</title>
        <authorList>
            <person name="Adams T.M."/>
            <person name="Armitage A.D."/>
            <person name="Sobczyk M.K."/>
            <person name="Bates H.J."/>
            <person name="Dunwell J.M."/>
            <person name="Nellist C.F."/>
            <person name="Harrison R.J."/>
        </authorList>
    </citation>
    <scope>NUCLEOTIDE SEQUENCE [LARGE SCALE GENOMIC DNA]</scope>
    <source>
        <strain evidence="3 4">A4</strain>
        <strain evidence="2 5">NOV-5</strain>
        <strain evidence="1 6">NOV-71</strain>
    </source>
</reference>
<dbReference type="EMBL" id="QXGA01001275">
    <property type="protein sequence ID" value="KAE9123679.1"/>
    <property type="molecule type" value="Genomic_DNA"/>
</dbReference>
<evidence type="ECO:0000313" key="1">
    <source>
        <dbReference type="EMBL" id="KAE9085094.1"/>
    </source>
</evidence>
<evidence type="ECO:0000313" key="6">
    <source>
        <dbReference type="Proteomes" id="UP000441208"/>
    </source>
</evidence>
<comment type="caution">
    <text evidence="3">The sequence shown here is derived from an EMBL/GenBank/DDBJ whole genome shotgun (WGS) entry which is preliminary data.</text>
</comment>
<proteinExistence type="predicted"/>
<evidence type="ECO:0000313" key="4">
    <source>
        <dbReference type="Proteomes" id="UP000437068"/>
    </source>
</evidence>
<sequence>MKARRVGGAARGLVPLCAAAGVAPVRGAPAVLPAALPLPGPCSAVVRTSPFPLRRWRCVTTVKPSVMVSAGVAATVVPDTASAGARAEAVGCVAGECVWSGLFSVRRSSATGGGVAPSPATTVSPVSSWCSVVRKVVRLSSSVCRYCVAVPTW</sequence>
<dbReference type="AlphaFoldDB" id="A0A6A4CPZ8"/>
<dbReference type="Proteomes" id="UP000437068">
    <property type="component" value="Unassembled WGS sequence"/>
</dbReference>
<gene>
    <name evidence="3" type="ORF">PF001_g19660</name>
    <name evidence="2" type="ORF">PF006_g17373</name>
    <name evidence="1" type="ORF">PF007_g21271</name>
</gene>
<evidence type="ECO:0000313" key="2">
    <source>
        <dbReference type="EMBL" id="KAE9123679.1"/>
    </source>
</evidence>
<dbReference type="EMBL" id="QXFZ01001778">
    <property type="protein sequence ID" value="KAE9085094.1"/>
    <property type="molecule type" value="Genomic_DNA"/>
</dbReference>